<organism evidence="3 4">
    <name type="scientific">Siminovitchia fordii</name>
    <dbReference type="NCBI Taxonomy" id="254759"/>
    <lineage>
        <taxon>Bacteria</taxon>
        <taxon>Bacillati</taxon>
        <taxon>Bacillota</taxon>
        <taxon>Bacilli</taxon>
        <taxon>Bacillales</taxon>
        <taxon>Bacillaceae</taxon>
        <taxon>Siminovitchia</taxon>
    </lineage>
</organism>
<reference evidence="3 4" key="1">
    <citation type="submission" date="2021-03" db="EMBL/GenBank/DDBJ databases">
        <title>Antimicrobial resistance genes in bacteria isolated from Japanese honey, and their potential for conferring macrolide and lincosamide resistance in the American foulbrood pathogen Paenibacillus larvae.</title>
        <authorList>
            <person name="Okamoto M."/>
            <person name="Kumagai M."/>
            <person name="Kanamori H."/>
            <person name="Takamatsu D."/>
        </authorList>
    </citation>
    <scope>NUCLEOTIDE SEQUENCE [LARGE SCALE GENOMIC DNA]</scope>
    <source>
        <strain evidence="3 4">J1TS3</strain>
    </source>
</reference>
<keyword evidence="2" id="KW-0812">Transmembrane</keyword>
<keyword evidence="2" id="KW-0472">Membrane</keyword>
<evidence type="ECO:0000256" key="2">
    <source>
        <dbReference type="SAM" id="Phobius"/>
    </source>
</evidence>
<evidence type="ECO:0000313" key="3">
    <source>
        <dbReference type="EMBL" id="GIN22719.1"/>
    </source>
</evidence>
<feature type="transmembrane region" description="Helical" evidence="2">
    <location>
        <begin position="6"/>
        <end position="25"/>
    </location>
</feature>
<accession>A0ABQ4KAG7</accession>
<keyword evidence="1" id="KW-0175">Coiled coil</keyword>
<evidence type="ECO:0000256" key="1">
    <source>
        <dbReference type="SAM" id="Coils"/>
    </source>
</evidence>
<gene>
    <name evidence="3" type="ORF">J1TS3_38530</name>
</gene>
<keyword evidence="4" id="KW-1185">Reference proteome</keyword>
<name>A0ABQ4KAG7_9BACI</name>
<evidence type="ECO:0008006" key="5">
    <source>
        <dbReference type="Google" id="ProtNLM"/>
    </source>
</evidence>
<dbReference type="Proteomes" id="UP000680279">
    <property type="component" value="Unassembled WGS sequence"/>
</dbReference>
<comment type="caution">
    <text evidence="3">The sequence shown here is derived from an EMBL/GenBank/DDBJ whole genome shotgun (WGS) entry which is preliminary data.</text>
</comment>
<keyword evidence="2" id="KW-1133">Transmembrane helix</keyword>
<proteinExistence type="predicted"/>
<evidence type="ECO:0000313" key="4">
    <source>
        <dbReference type="Proteomes" id="UP000680279"/>
    </source>
</evidence>
<sequence length="61" mass="7204">MFYLVPFLPIIINIVLIGVVIYFLIKVMSYMNEKIELEKDRNEALNELIKVMSKDIIKDQT</sequence>
<dbReference type="EMBL" id="BOQT01000019">
    <property type="protein sequence ID" value="GIN22719.1"/>
    <property type="molecule type" value="Genomic_DNA"/>
</dbReference>
<feature type="coiled-coil region" evidence="1">
    <location>
        <begin position="27"/>
        <end position="55"/>
    </location>
</feature>
<protein>
    <recommendedName>
        <fullName evidence="5">ATP synthase F0 subunit 8</fullName>
    </recommendedName>
</protein>